<dbReference type="PANTHER" id="PTHR43793">
    <property type="entry name" value="FAD SYNTHASE"/>
    <property type="match status" value="1"/>
</dbReference>
<dbReference type="PANTHER" id="PTHR43793:SF1">
    <property type="entry name" value="FAD SYNTHASE"/>
    <property type="match status" value="1"/>
</dbReference>
<keyword evidence="2 4" id="KW-0548">Nucleotidyltransferase</keyword>
<keyword evidence="1" id="KW-0808">Transferase</keyword>
<proteinExistence type="predicted"/>
<dbReference type="EMBL" id="AZFI01000181">
    <property type="protein sequence ID" value="KRM23426.1"/>
    <property type="molecule type" value="Genomic_DNA"/>
</dbReference>
<dbReference type="InterPro" id="IPR014729">
    <property type="entry name" value="Rossmann-like_a/b/a_fold"/>
</dbReference>
<dbReference type="InterPro" id="IPR050385">
    <property type="entry name" value="Archaeal_FAD_synthase"/>
</dbReference>
<feature type="domain" description="Cytidyltransferase-like" evidence="3">
    <location>
        <begin position="16"/>
        <end position="136"/>
    </location>
</feature>
<dbReference type="Gene3D" id="3.40.50.620">
    <property type="entry name" value="HUPs"/>
    <property type="match status" value="1"/>
</dbReference>
<comment type="caution">
    <text evidence="4">The sequence shown here is derived from an EMBL/GenBank/DDBJ whole genome shotgun (WGS) entry which is preliminary data.</text>
</comment>
<dbReference type="Pfam" id="PF01467">
    <property type="entry name" value="CTP_transf_like"/>
    <property type="match status" value="1"/>
</dbReference>
<dbReference type="Proteomes" id="UP000051217">
    <property type="component" value="Unassembled WGS sequence"/>
</dbReference>
<dbReference type="SUPFAM" id="SSF52374">
    <property type="entry name" value="Nucleotidylyl transferase"/>
    <property type="match status" value="1"/>
</dbReference>
<dbReference type="GO" id="GO:0016779">
    <property type="term" value="F:nucleotidyltransferase activity"/>
    <property type="evidence" value="ECO:0007669"/>
    <property type="project" value="UniProtKB-KW"/>
</dbReference>
<dbReference type="NCBIfam" id="TIGR01518">
    <property type="entry name" value="g3p_cytidyltrns"/>
    <property type="match status" value="1"/>
</dbReference>
<dbReference type="NCBIfam" id="TIGR00125">
    <property type="entry name" value="cyt_tran_rel"/>
    <property type="match status" value="1"/>
</dbReference>
<keyword evidence="5" id="KW-1185">Reference proteome</keyword>
<accession>A0ABR5PHU5</accession>
<evidence type="ECO:0000256" key="2">
    <source>
        <dbReference type="ARBA" id="ARBA00022695"/>
    </source>
</evidence>
<evidence type="ECO:0000313" key="5">
    <source>
        <dbReference type="Proteomes" id="UP000051217"/>
    </source>
</evidence>
<dbReference type="InterPro" id="IPR006409">
    <property type="entry name" value="G3P_cytidylTrfase"/>
</dbReference>
<gene>
    <name evidence="4" type="ORF">FC65_GL000747</name>
</gene>
<reference evidence="4 5" key="1">
    <citation type="journal article" date="2015" name="Genome Announc.">
        <title>Expanding the biotechnology potential of lactobacilli through comparative genomics of 213 strains and associated genera.</title>
        <authorList>
            <person name="Sun Z."/>
            <person name="Harris H.M."/>
            <person name="McCann A."/>
            <person name="Guo C."/>
            <person name="Argimon S."/>
            <person name="Zhang W."/>
            <person name="Yang X."/>
            <person name="Jeffery I.B."/>
            <person name="Cooney J.C."/>
            <person name="Kagawa T.F."/>
            <person name="Liu W."/>
            <person name="Song Y."/>
            <person name="Salvetti E."/>
            <person name="Wrobel A."/>
            <person name="Rasinkangas P."/>
            <person name="Parkhill J."/>
            <person name="Rea M.C."/>
            <person name="O'Sullivan O."/>
            <person name="Ritari J."/>
            <person name="Douillard F.P."/>
            <person name="Paul Ross R."/>
            <person name="Yang R."/>
            <person name="Briner A.E."/>
            <person name="Felis G.E."/>
            <person name="de Vos W.M."/>
            <person name="Barrangou R."/>
            <person name="Klaenhammer T.R."/>
            <person name="Caufield P.W."/>
            <person name="Cui Y."/>
            <person name="Zhang H."/>
            <person name="O'Toole P.W."/>
        </authorList>
    </citation>
    <scope>NUCLEOTIDE SEQUENCE [LARGE SCALE GENOMIC DNA]</scope>
    <source>
        <strain evidence="4 5">DSM 15836</strain>
    </source>
</reference>
<evidence type="ECO:0000259" key="3">
    <source>
        <dbReference type="Pfam" id="PF01467"/>
    </source>
</evidence>
<organism evidence="4 5">
    <name type="scientific">Ligilactobacillus acidipiscis DSM 15836</name>
    <dbReference type="NCBI Taxonomy" id="1423716"/>
    <lineage>
        <taxon>Bacteria</taxon>
        <taxon>Bacillati</taxon>
        <taxon>Bacillota</taxon>
        <taxon>Bacilli</taxon>
        <taxon>Lactobacillales</taxon>
        <taxon>Lactobacillaceae</taxon>
        <taxon>Ligilactobacillus</taxon>
    </lineage>
</organism>
<evidence type="ECO:0000313" key="4">
    <source>
        <dbReference type="EMBL" id="KRM23426.1"/>
    </source>
</evidence>
<dbReference type="InterPro" id="IPR004821">
    <property type="entry name" value="Cyt_trans-like"/>
</dbReference>
<protein>
    <submittedName>
        <fullName evidence="4">Glycerol-3-phosphate cytidylyltransferase</fullName>
    </submittedName>
</protein>
<sequence length="146" mass="17103">MDKILLRGVSTIKRVITYGTFDLLHYGHINLLKRAKALGDYLVVAISSDEFNWEKKHKKTYFTYEQRKQLVEAIRYVDLVIPEENWDQKVSDVHKYDIDTFAIGDDWTGKFDFLKDEGVEVVYLPRTPEISTTQIKSDLNKNAEKK</sequence>
<evidence type="ECO:0000256" key="1">
    <source>
        <dbReference type="ARBA" id="ARBA00022679"/>
    </source>
</evidence>
<name>A0ABR5PHU5_9LACO</name>